<feature type="transmembrane region" description="Helical" evidence="8">
    <location>
        <begin position="160"/>
        <end position="180"/>
    </location>
</feature>
<accession>A0ABQ2BF04</accession>
<dbReference type="PANTHER" id="PTHR43702">
    <property type="entry name" value="L-FUCOSE-PROTON SYMPORTER"/>
    <property type="match status" value="1"/>
</dbReference>
<dbReference type="SUPFAM" id="SSF103473">
    <property type="entry name" value="MFS general substrate transporter"/>
    <property type="match status" value="1"/>
</dbReference>
<dbReference type="InterPro" id="IPR005275">
    <property type="entry name" value="Lfuc_symporter_FucP"/>
</dbReference>
<reference evidence="11" key="1">
    <citation type="journal article" date="2019" name="Int. J. Syst. Evol. Microbiol.">
        <title>The Global Catalogue of Microorganisms (GCM) 10K type strain sequencing project: providing services to taxonomists for standard genome sequencing and annotation.</title>
        <authorList>
            <consortium name="The Broad Institute Genomics Platform"/>
            <consortium name="The Broad Institute Genome Sequencing Center for Infectious Disease"/>
            <person name="Wu L."/>
            <person name="Ma J."/>
        </authorList>
    </citation>
    <scope>NUCLEOTIDE SEQUENCE [LARGE SCALE GENOMIC DNA]</scope>
    <source>
        <strain evidence="11">CCM 8939</strain>
    </source>
</reference>
<proteinExistence type="inferred from homology"/>
<protein>
    <submittedName>
        <fullName evidence="10">L-fucose:H+ symporter permease</fullName>
    </submittedName>
</protein>
<keyword evidence="7 8" id="KW-0472">Membrane</keyword>
<keyword evidence="5 8" id="KW-0812">Transmembrane</keyword>
<dbReference type="NCBIfam" id="TIGR01272">
    <property type="entry name" value="gluP"/>
    <property type="match status" value="1"/>
</dbReference>
<dbReference type="CDD" id="cd17394">
    <property type="entry name" value="MFS_FucP_like"/>
    <property type="match status" value="1"/>
</dbReference>
<organism evidence="10 11">
    <name type="scientific">Pedobacter mendelii</name>
    <dbReference type="NCBI Taxonomy" id="1908240"/>
    <lineage>
        <taxon>Bacteria</taxon>
        <taxon>Pseudomonadati</taxon>
        <taxon>Bacteroidota</taxon>
        <taxon>Sphingobacteriia</taxon>
        <taxon>Sphingobacteriales</taxon>
        <taxon>Sphingobacteriaceae</taxon>
        <taxon>Pedobacter</taxon>
    </lineage>
</organism>
<evidence type="ECO:0000313" key="11">
    <source>
        <dbReference type="Proteomes" id="UP000645390"/>
    </source>
</evidence>
<dbReference type="RefSeq" id="WP_188412464.1">
    <property type="nucleotide sequence ID" value="NZ_BMDJ01000003.1"/>
</dbReference>
<dbReference type="InterPro" id="IPR011701">
    <property type="entry name" value="MFS"/>
</dbReference>
<evidence type="ECO:0000256" key="7">
    <source>
        <dbReference type="ARBA" id="ARBA00023136"/>
    </source>
</evidence>
<feature type="transmembrane region" description="Helical" evidence="8">
    <location>
        <begin position="407"/>
        <end position="426"/>
    </location>
</feature>
<name>A0ABQ2BF04_9SPHI</name>
<feature type="transmembrane region" description="Helical" evidence="8">
    <location>
        <begin position="61"/>
        <end position="82"/>
    </location>
</feature>
<evidence type="ECO:0000256" key="5">
    <source>
        <dbReference type="ARBA" id="ARBA00022692"/>
    </source>
</evidence>
<feature type="transmembrane region" description="Helical" evidence="8">
    <location>
        <begin position="206"/>
        <end position="224"/>
    </location>
</feature>
<evidence type="ECO:0000256" key="2">
    <source>
        <dbReference type="ARBA" id="ARBA00004429"/>
    </source>
</evidence>
<dbReference type="Gene3D" id="1.20.1250.20">
    <property type="entry name" value="MFS general substrate transporter like domains"/>
    <property type="match status" value="2"/>
</dbReference>
<comment type="function">
    <text evidence="1">Intake of glucose and galactose.</text>
</comment>
<dbReference type="Proteomes" id="UP000645390">
    <property type="component" value="Unassembled WGS sequence"/>
</dbReference>
<feature type="transmembrane region" description="Helical" evidence="8">
    <location>
        <begin position="323"/>
        <end position="341"/>
    </location>
</feature>
<feature type="transmembrane region" description="Helical" evidence="8">
    <location>
        <begin position="89"/>
        <end position="108"/>
    </location>
</feature>
<evidence type="ECO:0000256" key="1">
    <source>
        <dbReference type="ARBA" id="ARBA00003321"/>
    </source>
</evidence>
<sequence length="442" mass="48649">MNHNTQPGIVTDDNSPSGKKYLLPLILITSLFFFWGFVHNLDPVLIPHLKKAFRLTDLETSLVDFSVFIAYFLMALPAGYVMRRWGYKSGIILGLSLFAVGCLLFLPAADTRQYIFFLGALFVIACGLTFLETAANPYVTILGPPETATQRLNFSQSFNGFAAFMAPIVGGKFILSGVNYTDSELAKMLPQAKEAYLTHEASSVKGPYLILGLIIILVTILFIFTKLPDIKEDKELIDSKDRSALEKIIHALRHKHLRWAILAQFFYVGAQVCVLSFFIRFVTISANIDASEASWYSGAAGLAFMVGRFAGTFLMKYFAPNRLLMFYALASALLTSVAIFGNGAITIYALIGVAFFMSIMFPTIFSMGIAGLGADTKIGSSLIVMSIVGGALLPLGLGYISDLTENIQYGYSVPLICFIVILFYGWKVWKPTQIEQEVSLNG</sequence>
<feature type="transmembrane region" description="Helical" evidence="8">
    <location>
        <begin position="347"/>
        <end position="370"/>
    </location>
</feature>
<dbReference type="PANTHER" id="PTHR43702:SF11">
    <property type="entry name" value="L-FUCOSE-PROTON SYMPORTER"/>
    <property type="match status" value="1"/>
</dbReference>
<comment type="similarity">
    <text evidence="3">Belongs to the major facilitator superfamily. FHS transporter (TC 2.A.1.7) family.</text>
</comment>
<comment type="subcellular location">
    <subcellularLocation>
        <location evidence="2">Cell inner membrane</location>
        <topology evidence="2">Multi-pass membrane protein</topology>
    </subcellularLocation>
</comment>
<keyword evidence="11" id="KW-1185">Reference proteome</keyword>
<keyword evidence="4" id="KW-1003">Cell membrane</keyword>
<feature type="domain" description="Major facilitator superfamily (MFS) profile" evidence="9">
    <location>
        <begin position="24"/>
        <end position="442"/>
    </location>
</feature>
<dbReference type="EMBL" id="BMDJ01000003">
    <property type="protein sequence ID" value="GGI24537.1"/>
    <property type="molecule type" value="Genomic_DNA"/>
</dbReference>
<feature type="transmembrane region" description="Helical" evidence="8">
    <location>
        <begin position="382"/>
        <end position="401"/>
    </location>
</feature>
<keyword evidence="6 8" id="KW-1133">Transmembrane helix</keyword>
<gene>
    <name evidence="10" type="ORF">GCM10008119_13150</name>
</gene>
<evidence type="ECO:0000256" key="8">
    <source>
        <dbReference type="SAM" id="Phobius"/>
    </source>
</evidence>
<evidence type="ECO:0000259" key="9">
    <source>
        <dbReference type="PROSITE" id="PS50850"/>
    </source>
</evidence>
<dbReference type="InterPro" id="IPR005964">
    <property type="entry name" value="Glc/Gal_transptr_bac"/>
</dbReference>
<feature type="transmembrane region" description="Helical" evidence="8">
    <location>
        <begin position="114"/>
        <end position="139"/>
    </location>
</feature>
<evidence type="ECO:0000256" key="3">
    <source>
        <dbReference type="ARBA" id="ARBA00009120"/>
    </source>
</evidence>
<dbReference type="NCBIfam" id="TIGR00885">
    <property type="entry name" value="fucP"/>
    <property type="match status" value="1"/>
</dbReference>
<feature type="transmembrane region" description="Helical" evidence="8">
    <location>
        <begin position="21"/>
        <end position="41"/>
    </location>
</feature>
<dbReference type="InterPro" id="IPR050375">
    <property type="entry name" value="MFS_TsgA-like"/>
</dbReference>
<feature type="transmembrane region" description="Helical" evidence="8">
    <location>
        <begin position="259"/>
        <end position="281"/>
    </location>
</feature>
<dbReference type="InterPro" id="IPR020846">
    <property type="entry name" value="MFS_dom"/>
</dbReference>
<feature type="transmembrane region" description="Helical" evidence="8">
    <location>
        <begin position="293"/>
        <end position="311"/>
    </location>
</feature>
<evidence type="ECO:0000256" key="4">
    <source>
        <dbReference type="ARBA" id="ARBA00022475"/>
    </source>
</evidence>
<evidence type="ECO:0000313" key="10">
    <source>
        <dbReference type="EMBL" id="GGI24537.1"/>
    </source>
</evidence>
<dbReference type="PROSITE" id="PS50850">
    <property type="entry name" value="MFS"/>
    <property type="match status" value="1"/>
</dbReference>
<dbReference type="Pfam" id="PF07690">
    <property type="entry name" value="MFS_1"/>
    <property type="match status" value="1"/>
</dbReference>
<dbReference type="InterPro" id="IPR036259">
    <property type="entry name" value="MFS_trans_sf"/>
</dbReference>
<evidence type="ECO:0000256" key="6">
    <source>
        <dbReference type="ARBA" id="ARBA00022989"/>
    </source>
</evidence>
<comment type="caution">
    <text evidence="10">The sequence shown here is derived from an EMBL/GenBank/DDBJ whole genome shotgun (WGS) entry which is preliminary data.</text>
</comment>